<dbReference type="HOGENOM" id="CLU_1491408_0_0_1"/>
<dbReference type="Gramene" id="Os02t0313450-01">
    <property type="protein sequence ID" value="Os02t0313450-01"/>
    <property type="gene ID" value="Os02g0313450"/>
</dbReference>
<gene>
    <name evidence="1" type="ORF">OsJ_06433</name>
</gene>
<evidence type="ECO:0000313" key="1">
    <source>
        <dbReference type="EMBL" id="EEE56830.1"/>
    </source>
</evidence>
<dbReference type="OrthoDB" id="10302349at2759"/>
<dbReference type="Proteomes" id="UP000007752">
    <property type="component" value="Chromosome 2"/>
</dbReference>
<protein>
    <submittedName>
        <fullName evidence="1">Uncharacterized protein</fullName>
    </submittedName>
</protein>
<dbReference type="EMBL" id="CM000139">
    <property type="protein sequence ID" value="EEE56830.1"/>
    <property type="molecule type" value="Genomic_DNA"/>
</dbReference>
<dbReference type="AlphaFoldDB" id="A0A8J8XXD8"/>
<organism evidence="1">
    <name type="scientific">Oryza sativa subsp. japonica</name>
    <name type="common">Rice</name>
    <dbReference type="NCBI Taxonomy" id="39947"/>
    <lineage>
        <taxon>Eukaryota</taxon>
        <taxon>Viridiplantae</taxon>
        <taxon>Streptophyta</taxon>
        <taxon>Embryophyta</taxon>
        <taxon>Tracheophyta</taxon>
        <taxon>Spermatophyta</taxon>
        <taxon>Magnoliopsida</taxon>
        <taxon>Liliopsida</taxon>
        <taxon>Poales</taxon>
        <taxon>Poaceae</taxon>
        <taxon>BOP clade</taxon>
        <taxon>Oryzoideae</taxon>
        <taxon>Oryzeae</taxon>
        <taxon>Oryzinae</taxon>
        <taxon>Oryza</taxon>
        <taxon>Oryza sativa</taxon>
    </lineage>
</organism>
<reference evidence="1" key="2">
    <citation type="submission" date="2008-12" db="EMBL/GenBank/DDBJ databases">
        <title>Improved gene annotation of the rice (Oryza sativa) genomes.</title>
        <authorList>
            <person name="Wang J."/>
            <person name="Li R."/>
            <person name="Fan W."/>
            <person name="Huang Q."/>
            <person name="Zhang J."/>
            <person name="Zhou Y."/>
            <person name="Hu Y."/>
            <person name="Zi S."/>
            <person name="Li J."/>
            <person name="Ni P."/>
            <person name="Zheng H."/>
            <person name="Zhang Y."/>
            <person name="Zhao M."/>
            <person name="Hao Q."/>
            <person name="McDermott J."/>
            <person name="Samudrala R."/>
            <person name="Kristiansen K."/>
            <person name="Wong G.K.-S."/>
        </authorList>
    </citation>
    <scope>NUCLEOTIDE SEQUENCE</scope>
</reference>
<accession>A0A8J8XXD8</accession>
<proteinExistence type="predicted"/>
<reference evidence="1" key="1">
    <citation type="journal article" date="2005" name="PLoS Biol.">
        <title>The genomes of Oryza sativa: a history of duplications.</title>
        <authorList>
            <person name="Yu J."/>
            <person name="Wang J."/>
            <person name="Lin W."/>
            <person name="Li S."/>
            <person name="Li H."/>
            <person name="Zhou J."/>
            <person name="Ni P."/>
            <person name="Dong W."/>
            <person name="Hu S."/>
            <person name="Zeng C."/>
            <person name="Zhang J."/>
            <person name="Zhang Y."/>
            <person name="Li R."/>
            <person name="Xu Z."/>
            <person name="Li S."/>
            <person name="Li X."/>
            <person name="Zheng H."/>
            <person name="Cong L."/>
            <person name="Lin L."/>
            <person name="Yin J."/>
            <person name="Geng J."/>
            <person name="Li G."/>
            <person name="Shi J."/>
            <person name="Liu J."/>
            <person name="Lv H."/>
            <person name="Li J."/>
            <person name="Wang J."/>
            <person name="Deng Y."/>
            <person name="Ran L."/>
            <person name="Shi X."/>
            <person name="Wang X."/>
            <person name="Wu Q."/>
            <person name="Li C."/>
            <person name="Ren X."/>
            <person name="Wang J."/>
            <person name="Wang X."/>
            <person name="Li D."/>
            <person name="Liu D."/>
            <person name="Zhang X."/>
            <person name="Ji Z."/>
            <person name="Zhao W."/>
            <person name="Sun Y."/>
            <person name="Zhang Z."/>
            <person name="Bao J."/>
            <person name="Han Y."/>
            <person name="Dong L."/>
            <person name="Ji J."/>
            <person name="Chen P."/>
            <person name="Wu S."/>
            <person name="Liu J."/>
            <person name="Xiao Y."/>
            <person name="Bu D."/>
            <person name="Tan J."/>
            <person name="Yang L."/>
            <person name="Ye C."/>
            <person name="Zhang J."/>
            <person name="Xu J."/>
            <person name="Zhou Y."/>
            <person name="Yu Y."/>
            <person name="Zhang B."/>
            <person name="Zhuang S."/>
            <person name="Wei H."/>
            <person name="Liu B."/>
            <person name="Lei M."/>
            <person name="Yu H."/>
            <person name="Li Y."/>
            <person name="Xu H."/>
            <person name="Wei S."/>
            <person name="He X."/>
            <person name="Fang L."/>
            <person name="Zhang Z."/>
            <person name="Zhang Y."/>
            <person name="Huang X."/>
            <person name="Su Z."/>
            <person name="Tong W."/>
            <person name="Li J."/>
            <person name="Tong Z."/>
            <person name="Li S."/>
            <person name="Ye J."/>
            <person name="Wang L."/>
            <person name="Fang L."/>
            <person name="Lei T."/>
            <person name="Chen C."/>
            <person name="Chen H."/>
            <person name="Xu Z."/>
            <person name="Li H."/>
            <person name="Huang H."/>
            <person name="Zhang F."/>
            <person name="Xu H."/>
            <person name="Li N."/>
            <person name="Zhao C."/>
            <person name="Li S."/>
            <person name="Dong L."/>
            <person name="Huang Y."/>
            <person name="Li L."/>
            <person name="Xi Y."/>
            <person name="Qi Q."/>
            <person name="Li W."/>
            <person name="Zhang B."/>
            <person name="Hu W."/>
            <person name="Zhang Y."/>
            <person name="Tian X."/>
            <person name="Jiao Y."/>
            <person name="Liang X."/>
            <person name="Jin J."/>
            <person name="Gao L."/>
            <person name="Zheng W."/>
            <person name="Hao B."/>
            <person name="Liu S."/>
            <person name="Wang W."/>
            <person name="Yuan L."/>
            <person name="Cao M."/>
            <person name="McDermott J."/>
            <person name="Samudrala R."/>
            <person name="Wang J."/>
            <person name="Wong G.K."/>
            <person name="Yang H."/>
        </authorList>
    </citation>
    <scope>NUCLEOTIDE SEQUENCE [LARGE SCALE GENOMIC DNA]</scope>
</reference>
<sequence length="181" mass="19436">MSCPSPAAPSSTLRPFLLATRCSSYPVLCWAPRSCDDGSLGQEATHGPMVGAFGKDTLTQEPDIGLRWETSSRMPGSVAIEMATDLILPLSQPSTTSGRFVLLPGGLLFTAVCLLLNEAASKYCSKLKVVVVWCDEEARKLMIFCTIGTGHSFCIQLALDILSVSRFIEACNISSLYHASI</sequence>
<name>A0A8J8XXD8_ORYSJ</name>